<evidence type="ECO:0000313" key="1">
    <source>
        <dbReference type="EMBL" id="AWG25888.1"/>
    </source>
</evidence>
<proteinExistence type="predicted"/>
<gene>
    <name evidence="1" type="ORF">FK004_11980</name>
</gene>
<accession>A0A2S1LQB0</accession>
<organism evidence="1 2">
    <name type="scientific">Flavobacterium kingsejongi</name>
    <dbReference type="NCBI Taxonomy" id="1678728"/>
    <lineage>
        <taxon>Bacteria</taxon>
        <taxon>Pseudomonadati</taxon>
        <taxon>Bacteroidota</taxon>
        <taxon>Flavobacteriia</taxon>
        <taxon>Flavobacteriales</taxon>
        <taxon>Flavobacteriaceae</taxon>
        <taxon>Flavobacterium</taxon>
    </lineage>
</organism>
<dbReference type="RefSeq" id="WP_108737438.1">
    <property type="nucleotide sequence ID" value="NZ_CP020919.1"/>
</dbReference>
<protein>
    <submittedName>
        <fullName evidence="1">Uncharacterized protein</fullName>
    </submittedName>
</protein>
<dbReference type="Proteomes" id="UP000244677">
    <property type="component" value="Chromosome"/>
</dbReference>
<sequence length="183" mass="20720">MSFFTLATAMLLTLSFMNLDPKAFQTLIKSNSTTTKHVIPPKTDIKKCFTNFKKQLLNAQGMKAIVHFPFYTAKASLSDSTLPTDAITAEAFKKYYPEIFTADVLRLLPDYPLVDLTEIDAKTKDPYYRELLKITDPGMPLYEAYRQFPESGTAAESYFGFVFGKIKGDYKLVAYYGKWPVVG</sequence>
<reference evidence="1 2" key="1">
    <citation type="submission" date="2017-04" db="EMBL/GenBank/DDBJ databases">
        <title>Complete genome sequence of Flavobacterium kingsejong AJ004.</title>
        <authorList>
            <person name="Lee P.C."/>
        </authorList>
    </citation>
    <scope>NUCLEOTIDE SEQUENCE [LARGE SCALE GENOMIC DNA]</scope>
    <source>
        <strain evidence="1 2">AJ004</strain>
    </source>
</reference>
<dbReference type="KEGG" id="fki:FK004_11980"/>
<evidence type="ECO:0000313" key="2">
    <source>
        <dbReference type="Proteomes" id="UP000244677"/>
    </source>
</evidence>
<name>A0A2S1LQB0_9FLAO</name>
<keyword evidence="2" id="KW-1185">Reference proteome</keyword>
<dbReference type="EMBL" id="CP020919">
    <property type="protein sequence ID" value="AWG25888.1"/>
    <property type="molecule type" value="Genomic_DNA"/>
</dbReference>
<dbReference type="OrthoDB" id="796239at2"/>
<dbReference type="AlphaFoldDB" id="A0A2S1LQB0"/>